<proteinExistence type="inferred from homology"/>
<evidence type="ECO:0000256" key="4">
    <source>
        <dbReference type="ARBA" id="ARBA00022859"/>
    </source>
</evidence>
<dbReference type="EMBL" id="CAVLEF010000002">
    <property type="protein sequence ID" value="CAK1541637.1"/>
    <property type="molecule type" value="Genomic_DNA"/>
</dbReference>
<dbReference type="Pfam" id="PF01510">
    <property type="entry name" value="Amidase_2"/>
    <property type="match status" value="1"/>
</dbReference>
<dbReference type="AlphaFoldDB" id="A0AAV1J097"/>
<dbReference type="SMART" id="SM00644">
    <property type="entry name" value="Ami_2"/>
    <property type="match status" value="1"/>
</dbReference>
<organism evidence="8 9">
    <name type="scientific">Leptosia nina</name>
    <dbReference type="NCBI Taxonomy" id="320188"/>
    <lineage>
        <taxon>Eukaryota</taxon>
        <taxon>Metazoa</taxon>
        <taxon>Ecdysozoa</taxon>
        <taxon>Arthropoda</taxon>
        <taxon>Hexapoda</taxon>
        <taxon>Insecta</taxon>
        <taxon>Pterygota</taxon>
        <taxon>Neoptera</taxon>
        <taxon>Endopterygota</taxon>
        <taxon>Lepidoptera</taxon>
        <taxon>Glossata</taxon>
        <taxon>Ditrysia</taxon>
        <taxon>Papilionoidea</taxon>
        <taxon>Pieridae</taxon>
        <taxon>Pierinae</taxon>
        <taxon>Leptosia</taxon>
    </lineage>
</organism>
<reference evidence="8 9" key="1">
    <citation type="submission" date="2023-11" db="EMBL/GenBank/DDBJ databases">
        <authorList>
            <person name="Okamura Y."/>
        </authorList>
    </citation>
    <scope>NUCLEOTIDE SEQUENCE [LARGE SCALE GENOMIC DNA]</scope>
</reference>
<dbReference type="SMART" id="SM00701">
    <property type="entry name" value="PGRP"/>
    <property type="match status" value="1"/>
</dbReference>
<evidence type="ECO:0000256" key="5">
    <source>
        <dbReference type="ARBA" id="ARBA00069708"/>
    </source>
</evidence>
<dbReference type="PANTHER" id="PTHR11022:SF77">
    <property type="entry name" value="PEPTIDOGLYCAN-RECOGNITION PROTEIN LB"/>
    <property type="match status" value="1"/>
</dbReference>
<dbReference type="SUPFAM" id="SSF55846">
    <property type="entry name" value="N-acetylmuramoyl-L-alanine amidase-like"/>
    <property type="match status" value="1"/>
</dbReference>
<comment type="similarity">
    <text evidence="1">Belongs to the N-acetylmuramoyl-L-alanine amidase 2 family.</text>
</comment>
<dbReference type="InterPro" id="IPR015510">
    <property type="entry name" value="PGRP"/>
</dbReference>
<protein>
    <recommendedName>
        <fullName evidence="5">Peptidoglycan recognition protein</fullName>
    </recommendedName>
</protein>
<keyword evidence="3" id="KW-0399">Innate immunity</keyword>
<dbReference type="GO" id="GO:0045087">
    <property type="term" value="P:innate immune response"/>
    <property type="evidence" value="ECO:0007669"/>
    <property type="project" value="UniProtKB-KW"/>
</dbReference>
<dbReference type="InterPro" id="IPR036505">
    <property type="entry name" value="Amidase/PGRP_sf"/>
</dbReference>
<dbReference type="FunFam" id="3.40.80.10:FF:000001">
    <property type="entry name" value="Peptidoglycan recognition protein 1"/>
    <property type="match status" value="1"/>
</dbReference>
<evidence type="ECO:0000256" key="1">
    <source>
        <dbReference type="ARBA" id="ARBA00007553"/>
    </source>
</evidence>
<dbReference type="GO" id="GO:0008270">
    <property type="term" value="F:zinc ion binding"/>
    <property type="evidence" value="ECO:0007669"/>
    <property type="project" value="InterPro"/>
</dbReference>
<name>A0AAV1J097_9NEOP</name>
<keyword evidence="9" id="KW-1185">Reference proteome</keyword>
<gene>
    <name evidence="8" type="ORF">LNINA_LOCUS1601</name>
</gene>
<keyword evidence="4" id="KW-0391">Immunity</keyword>
<feature type="domain" description="N-acetylmuramoyl-L-alanine amidase" evidence="6">
    <location>
        <begin position="87"/>
        <end position="225"/>
    </location>
</feature>
<evidence type="ECO:0000256" key="2">
    <source>
        <dbReference type="ARBA" id="ARBA00011245"/>
    </source>
</evidence>
<dbReference type="InterPro" id="IPR006619">
    <property type="entry name" value="PGRP_domain_met/bac"/>
</dbReference>
<evidence type="ECO:0000313" key="8">
    <source>
        <dbReference type="EMBL" id="CAK1541637.1"/>
    </source>
</evidence>
<sequence>MPLDSLKRYKRTKYLKKKIESNGSKQHHAGCPNAQKDLKKGTMTFAVFVLFSLIASSQSFPPRLLSSNDLSYCYPFPFISREEWNARPPTSIAKQNLPVPLVIIHHSYIPGACHNQEECARTMRSMQNTHQLTNGWADIGYNFAVGSDGVVYEGRGWNRVGAHAAGFNTNSVGIVLIGDWVSVVPPKQQLKTAKELIEIGVHLGYISPYYKLIGHRQVRATECPGEALFNEIKTWDRFTSTVN</sequence>
<dbReference type="PANTHER" id="PTHR11022">
    <property type="entry name" value="PEPTIDOGLYCAN RECOGNITION PROTEIN"/>
    <property type="match status" value="1"/>
</dbReference>
<dbReference type="GO" id="GO:0009253">
    <property type="term" value="P:peptidoglycan catabolic process"/>
    <property type="evidence" value="ECO:0007669"/>
    <property type="project" value="InterPro"/>
</dbReference>
<evidence type="ECO:0000259" key="7">
    <source>
        <dbReference type="SMART" id="SM00701"/>
    </source>
</evidence>
<comment type="subunit">
    <text evidence="2">Monomer.</text>
</comment>
<accession>A0AAV1J097</accession>
<dbReference type="Gene3D" id="3.40.80.10">
    <property type="entry name" value="Peptidoglycan recognition protein-like"/>
    <property type="match status" value="1"/>
</dbReference>
<dbReference type="GO" id="GO:0008745">
    <property type="term" value="F:N-acetylmuramoyl-L-alanine amidase activity"/>
    <property type="evidence" value="ECO:0007669"/>
    <property type="project" value="InterPro"/>
</dbReference>
<dbReference type="Proteomes" id="UP001497472">
    <property type="component" value="Unassembled WGS sequence"/>
</dbReference>
<feature type="domain" description="Peptidoglycan recognition protein family" evidence="7">
    <location>
        <begin position="76"/>
        <end position="219"/>
    </location>
</feature>
<dbReference type="InterPro" id="IPR002502">
    <property type="entry name" value="Amidase_domain"/>
</dbReference>
<dbReference type="CDD" id="cd06583">
    <property type="entry name" value="PGRP"/>
    <property type="match status" value="1"/>
</dbReference>
<evidence type="ECO:0000313" key="9">
    <source>
        <dbReference type="Proteomes" id="UP001497472"/>
    </source>
</evidence>
<comment type="caution">
    <text evidence="8">The sequence shown here is derived from an EMBL/GenBank/DDBJ whole genome shotgun (WGS) entry which is preliminary data.</text>
</comment>
<evidence type="ECO:0000259" key="6">
    <source>
        <dbReference type="SMART" id="SM00644"/>
    </source>
</evidence>
<evidence type="ECO:0000256" key="3">
    <source>
        <dbReference type="ARBA" id="ARBA00022588"/>
    </source>
</evidence>